<feature type="domain" description="SnoaL-like" evidence="1">
    <location>
        <begin position="11"/>
        <end position="121"/>
    </location>
</feature>
<keyword evidence="3" id="KW-1185">Reference proteome</keyword>
<dbReference type="Proteomes" id="UP000819052">
    <property type="component" value="Unassembled WGS sequence"/>
</dbReference>
<dbReference type="InterPro" id="IPR032710">
    <property type="entry name" value="NTF2-like_dom_sf"/>
</dbReference>
<gene>
    <name evidence="2" type="ORF">F1609_31635</name>
</gene>
<sequence>MKETEKHTLIARYLAAYNAFDIDGMMAVLSPEVEFENYSQGTLTVAARGADEFKRLAEQSKTMFSEREQRITELGHAQDCVVASIAYRGRLCLDIPDGPAAGSLLELSGRSEFSFDGDRINKIVDHS</sequence>
<dbReference type="EMBL" id="VVIW01000037">
    <property type="protein sequence ID" value="NHZ44675.1"/>
    <property type="molecule type" value="Genomic_DNA"/>
</dbReference>
<accession>A0ABX0MBX5</accession>
<dbReference type="Gene3D" id="3.10.450.50">
    <property type="match status" value="1"/>
</dbReference>
<organism evidence="2 3">
    <name type="scientific">Massilia aquatica</name>
    <dbReference type="NCBI Taxonomy" id="2609000"/>
    <lineage>
        <taxon>Bacteria</taxon>
        <taxon>Pseudomonadati</taxon>
        <taxon>Pseudomonadota</taxon>
        <taxon>Betaproteobacteria</taxon>
        <taxon>Burkholderiales</taxon>
        <taxon>Oxalobacteraceae</taxon>
        <taxon>Telluria group</taxon>
        <taxon>Massilia</taxon>
    </lineage>
</organism>
<reference evidence="2 3" key="1">
    <citation type="submission" date="2019-09" db="EMBL/GenBank/DDBJ databases">
        <title>Taxonomy of Antarctic Massilia spp.: description of Massilia rubra sp. nov., Massilia aquatica sp. nov., Massilia mucilaginosa sp. nov., Massilia frigida sp. nov. isolated from streams, lakes and regoliths.</title>
        <authorList>
            <person name="Holochova P."/>
            <person name="Sedlacek I."/>
            <person name="Kralova S."/>
            <person name="Maslanova I."/>
            <person name="Busse H.-J."/>
            <person name="Stankova E."/>
            <person name="Vrbovska V."/>
            <person name="Kovarovic V."/>
            <person name="Bartak M."/>
            <person name="Svec P."/>
            <person name="Pantucek R."/>
        </authorList>
    </citation>
    <scope>NUCLEOTIDE SEQUENCE [LARGE SCALE GENOMIC DNA]</scope>
    <source>
        <strain evidence="2 3">CCM 8693</strain>
    </source>
</reference>
<dbReference type="RefSeq" id="WP_167081561.1">
    <property type="nucleotide sequence ID" value="NZ_VVIW01000037.1"/>
</dbReference>
<comment type="caution">
    <text evidence="2">The sequence shown here is derived from an EMBL/GenBank/DDBJ whole genome shotgun (WGS) entry which is preliminary data.</text>
</comment>
<dbReference type="Pfam" id="PF12680">
    <property type="entry name" value="SnoaL_2"/>
    <property type="match status" value="1"/>
</dbReference>
<name>A0ABX0MBX5_9BURK</name>
<dbReference type="SUPFAM" id="SSF54427">
    <property type="entry name" value="NTF2-like"/>
    <property type="match status" value="1"/>
</dbReference>
<proteinExistence type="predicted"/>
<evidence type="ECO:0000313" key="3">
    <source>
        <dbReference type="Proteomes" id="UP000819052"/>
    </source>
</evidence>
<protein>
    <submittedName>
        <fullName evidence="2">Nuclear transport factor 2 family protein</fullName>
    </submittedName>
</protein>
<evidence type="ECO:0000313" key="2">
    <source>
        <dbReference type="EMBL" id="NHZ44675.1"/>
    </source>
</evidence>
<evidence type="ECO:0000259" key="1">
    <source>
        <dbReference type="Pfam" id="PF12680"/>
    </source>
</evidence>
<dbReference type="InterPro" id="IPR037401">
    <property type="entry name" value="SnoaL-like"/>
</dbReference>